<organism evidence="18 19">
    <name type="scientific">Syphacia muris</name>
    <dbReference type="NCBI Taxonomy" id="451379"/>
    <lineage>
        <taxon>Eukaryota</taxon>
        <taxon>Metazoa</taxon>
        <taxon>Ecdysozoa</taxon>
        <taxon>Nematoda</taxon>
        <taxon>Chromadorea</taxon>
        <taxon>Rhabditida</taxon>
        <taxon>Spirurina</taxon>
        <taxon>Oxyuridomorpha</taxon>
        <taxon>Oxyuroidea</taxon>
        <taxon>Oxyuridae</taxon>
        <taxon>Syphacia</taxon>
    </lineage>
</organism>
<dbReference type="InterPro" id="IPR035914">
    <property type="entry name" value="Sperma_CUB_dom_sf"/>
</dbReference>
<evidence type="ECO:0000259" key="17">
    <source>
        <dbReference type="PROSITE" id="PS51864"/>
    </source>
</evidence>
<dbReference type="GO" id="GO:0018996">
    <property type="term" value="P:molting cycle, collagen and cuticulin-based cuticle"/>
    <property type="evidence" value="ECO:0007669"/>
    <property type="project" value="InterPro"/>
</dbReference>
<dbReference type="SMART" id="SM00235">
    <property type="entry name" value="ZnMc"/>
    <property type="match status" value="1"/>
</dbReference>
<keyword evidence="11" id="KW-0325">Glycoprotein</keyword>
<evidence type="ECO:0000256" key="1">
    <source>
        <dbReference type="ARBA" id="ARBA00004613"/>
    </source>
</evidence>
<keyword evidence="9 14" id="KW-0482">Metalloprotease</keyword>
<evidence type="ECO:0000256" key="5">
    <source>
        <dbReference type="ARBA" id="ARBA00022723"/>
    </source>
</evidence>
<dbReference type="InterPro" id="IPR034035">
    <property type="entry name" value="Astacin-like_dom"/>
</dbReference>
<evidence type="ECO:0000259" key="16">
    <source>
        <dbReference type="PROSITE" id="PS01180"/>
    </source>
</evidence>
<dbReference type="CDD" id="cd00041">
    <property type="entry name" value="CUB"/>
    <property type="match status" value="1"/>
</dbReference>
<keyword evidence="2 12" id="KW-0964">Secreted</keyword>
<dbReference type="InterPro" id="IPR000859">
    <property type="entry name" value="CUB_dom"/>
</dbReference>
<evidence type="ECO:0000256" key="7">
    <source>
        <dbReference type="ARBA" id="ARBA00022801"/>
    </source>
</evidence>
<dbReference type="GO" id="GO:0005576">
    <property type="term" value="C:extracellular region"/>
    <property type="evidence" value="ECO:0007669"/>
    <property type="project" value="UniProtKB-SubCell"/>
</dbReference>
<evidence type="ECO:0000256" key="15">
    <source>
        <dbReference type="RuleBase" id="RU361183"/>
    </source>
</evidence>
<keyword evidence="5 14" id="KW-0479">Metal-binding</keyword>
<dbReference type="InterPro" id="IPR006026">
    <property type="entry name" value="Peptidase_Metallo"/>
</dbReference>
<dbReference type="InterPro" id="IPR000884">
    <property type="entry name" value="TSP1_rpt"/>
</dbReference>
<dbReference type="InterPro" id="IPR017050">
    <property type="entry name" value="Metallopeptidase_nem"/>
</dbReference>
<dbReference type="PROSITE" id="PS51864">
    <property type="entry name" value="ASTACIN"/>
    <property type="match status" value="1"/>
</dbReference>
<evidence type="ECO:0000256" key="6">
    <source>
        <dbReference type="ARBA" id="ARBA00022729"/>
    </source>
</evidence>
<dbReference type="PROSITE" id="PS01186">
    <property type="entry name" value="EGF_2"/>
    <property type="match status" value="1"/>
</dbReference>
<evidence type="ECO:0000256" key="13">
    <source>
        <dbReference type="PROSITE-ProRule" id="PRU00059"/>
    </source>
</evidence>
<dbReference type="PIRSF" id="PIRSF036365">
    <property type="entry name" value="Astacin_nematoda"/>
    <property type="match status" value="1"/>
</dbReference>
<feature type="domain" description="CUB" evidence="16">
    <location>
        <begin position="296"/>
        <end position="410"/>
    </location>
</feature>
<dbReference type="STRING" id="451379.A0A0N5AMK3"/>
<protein>
    <recommendedName>
        <fullName evidence="12">Zinc metalloproteinase</fullName>
    </recommendedName>
</protein>
<evidence type="ECO:0000256" key="2">
    <source>
        <dbReference type="ARBA" id="ARBA00022525"/>
    </source>
</evidence>
<dbReference type="AlphaFoldDB" id="A0A0N5AMK3"/>
<feature type="domain" description="Peptidase M12A" evidence="17">
    <location>
        <begin position="56"/>
        <end position="255"/>
    </location>
</feature>
<dbReference type="InterPro" id="IPR024079">
    <property type="entry name" value="MetalloPept_cat_dom_sf"/>
</dbReference>
<evidence type="ECO:0000313" key="18">
    <source>
        <dbReference type="Proteomes" id="UP000046393"/>
    </source>
</evidence>
<keyword evidence="3" id="KW-0245">EGF-like domain</keyword>
<dbReference type="GO" id="GO:0004222">
    <property type="term" value="F:metalloendopeptidase activity"/>
    <property type="evidence" value="ECO:0007669"/>
    <property type="project" value="UniProtKB-UniRule"/>
</dbReference>
<dbReference type="InterPro" id="IPR000742">
    <property type="entry name" value="EGF"/>
</dbReference>
<dbReference type="Gene3D" id="2.60.120.290">
    <property type="entry name" value="Spermadhesin, CUB domain"/>
    <property type="match status" value="1"/>
</dbReference>
<comment type="cofactor">
    <cofactor evidence="14 15">
        <name>Zn(2+)</name>
        <dbReference type="ChEBI" id="CHEBI:29105"/>
    </cofactor>
    <text evidence="14 15">Binds 1 zinc ion per subunit.</text>
</comment>
<dbReference type="SMART" id="SM00209">
    <property type="entry name" value="TSP1"/>
    <property type="match status" value="1"/>
</dbReference>
<dbReference type="PROSITE" id="PS01180">
    <property type="entry name" value="CUB"/>
    <property type="match status" value="1"/>
</dbReference>
<dbReference type="InterPro" id="IPR001506">
    <property type="entry name" value="Peptidase_M12A"/>
</dbReference>
<keyword evidence="6" id="KW-0732">Signal</keyword>
<keyword evidence="4 14" id="KW-0645">Protease</keyword>
<evidence type="ECO:0000256" key="14">
    <source>
        <dbReference type="PROSITE-ProRule" id="PRU01211"/>
    </source>
</evidence>
<feature type="active site" evidence="14">
    <location>
        <position position="151"/>
    </location>
</feature>
<evidence type="ECO:0000256" key="3">
    <source>
        <dbReference type="ARBA" id="ARBA00022536"/>
    </source>
</evidence>
<dbReference type="Gene3D" id="2.20.100.10">
    <property type="entry name" value="Thrombospondin type-1 (TSP1) repeat"/>
    <property type="match status" value="1"/>
</dbReference>
<dbReference type="PANTHER" id="PTHR10127:SF810">
    <property type="entry name" value="ZINC METALLOPROTEINASE NAS-38"/>
    <property type="match status" value="1"/>
</dbReference>
<dbReference type="PRINTS" id="PR00480">
    <property type="entry name" value="ASTACIN"/>
</dbReference>
<dbReference type="InterPro" id="IPR036383">
    <property type="entry name" value="TSP1_rpt_sf"/>
</dbReference>
<dbReference type="Proteomes" id="UP000046393">
    <property type="component" value="Unplaced"/>
</dbReference>
<dbReference type="PROSITE" id="PS50092">
    <property type="entry name" value="TSP1"/>
    <property type="match status" value="1"/>
</dbReference>
<evidence type="ECO:0000256" key="9">
    <source>
        <dbReference type="ARBA" id="ARBA00023049"/>
    </source>
</evidence>
<feature type="binding site" evidence="14">
    <location>
        <position position="154"/>
    </location>
    <ligand>
        <name>Zn(2+)</name>
        <dbReference type="ChEBI" id="CHEBI:29105"/>
        <note>catalytic</note>
    </ligand>
</feature>
<keyword evidence="8 14" id="KW-0862">Zinc</keyword>
<dbReference type="Pfam" id="PF00431">
    <property type="entry name" value="CUB"/>
    <property type="match status" value="1"/>
</dbReference>
<dbReference type="SUPFAM" id="SSF55486">
    <property type="entry name" value="Metalloproteases ('zincins'), catalytic domain"/>
    <property type="match status" value="1"/>
</dbReference>
<evidence type="ECO:0000256" key="4">
    <source>
        <dbReference type="ARBA" id="ARBA00022670"/>
    </source>
</evidence>
<dbReference type="SMART" id="SM00042">
    <property type="entry name" value="CUB"/>
    <property type="match status" value="1"/>
</dbReference>
<reference evidence="19" key="1">
    <citation type="submission" date="2017-02" db="UniProtKB">
        <authorList>
            <consortium name="WormBaseParasite"/>
        </authorList>
    </citation>
    <scope>IDENTIFICATION</scope>
</reference>
<dbReference type="PANTHER" id="PTHR10127">
    <property type="entry name" value="DISCOIDIN, CUB, EGF, LAMININ , AND ZINC METALLOPROTEASE DOMAIN CONTAINING"/>
    <property type="match status" value="1"/>
</dbReference>
<dbReference type="WBParaSite" id="SMUV_0000581201-mRNA-1">
    <property type="protein sequence ID" value="SMUV_0000581201-mRNA-1"/>
    <property type="gene ID" value="SMUV_0000581201"/>
</dbReference>
<dbReference type="GO" id="GO:0008270">
    <property type="term" value="F:zinc ion binding"/>
    <property type="evidence" value="ECO:0007669"/>
    <property type="project" value="UniProtKB-UniRule"/>
</dbReference>
<dbReference type="SUPFAM" id="SSF49854">
    <property type="entry name" value="Spermadhesin, CUB domain"/>
    <property type="match status" value="1"/>
</dbReference>
<feature type="binding site" evidence="14">
    <location>
        <position position="150"/>
    </location>
    <ligand>
        <name>Zn(2+)</name>
        <dbReference type="ChEBI" id="CHEBI:29105"/>
        <note>catalytic</note>
    </ligand>
</feature>
<sequence length="642" mass="71549">HFNEPKLFCSTNEKSNGLSQSDPIFVERKDPESKPHYDELFFNNPEQYFQLLNIYRKIGREPLYVRWNRNQPISYDFDQSIPPLTRDKIKTAIGLWENNTCVRFRESGSNIDRIEFFDGGGCSSFVGRTGGTQGISISTPGCDHVGIISHEIGHALGTFHEQARPDQSDNIYVNYQNIPVSRWNNFQPVSSVQADTYDLPYDAGSVMHYGPYGFATDPYVATIITRDRSLQSTIGQREGPSFLDFEAINKAYRCTEHCAQLSCAHGGYVHPNDCFKCLCPSGFGGQLCETVQSSACGATINVTMKSKVISSPNYPGYYPQNTECIWLLRAHGNGKVFFEFNSILDLSCEDTCDRSYVEIKSSADFRKTGYRFCCKRTPTKTFVSKTNEMLIIFRSRKFASRGFQARVWSDTANPLLLQIKTGLTVDRKLIVVASTSGTTATTAATTAKLSSIIATTTVSTDSTTTTDLQSITLTTAVPIIATSEATSTTMSPSETTVPPWFIFYSTTSTASPNSINTDVPIFNFLDCKCSSWSEWTSSCTQQCGGCGKRTRNRWCDSRNCRTEEKRACNFNACPPGTNFLINNQEFHILWKGCCVGLFRSGNDCTSLEDGENPFLAIITSLFSTSDSKQKPVSITYYRLIAK</sequence>
<comment type="subcellular location">
    <subcellularLocation>
        <location evidence="1 12">Secreted</location>
    </subcellularLocation>
</comment>
<keyword evidence="18" id="KW-1185">Reference proteome</keyword>
<evidence type="ECO:0000313" key="19">
    <source>
        <dbReference type="WBParaSite" id="SMUV_0000581201-mRNA-1"/>
    </source>
</evidence>
<dbReference type="GO" id="GO:0006508">
    <property type="term" value="P:proteolysis"/>
    <property type="evidence" value="ECO:0007669"/>
    <property type="project" value="UniProtKB-KW"/>
</dbReference>
<keyword evidence="7 14" id="KW-0378">Hydrolase</keyword>
<dbReference type="PROSITE" id="PS00022">
    <property type="entry name" value="EGF_1"/>
    <property type="match status" value="1"/>
</dbReference>
<comment type="caution">
    <text evidence="13">Lacks conserved residue(s) required for the propagation of feature annotation.</text>
</comment>
<keyword evidence="10" id="KW-1015">Disulfide bond</keyword>
<evidence type="ECO:0000256" key="12">
    <source>
        <dbReference type="PIRNR" id="PIRNR036365"/>
    </source>
</evidence>
<evidence type="ECO:0000256" key="8">
    <source>
        <dbReference type="ARBA" id="ARBA00022833"/>
    </source>
</evidence>
<evidence type="ECO:0000256" key="10">
    <source>
        <dbReference type="ARBA" id="ARBA00023157"/>
    </source>
</evidence>
<accession>A0A0N5AMK3</accession>
<dbReference type="Gene3D" id="3.40.390.10">
    <property type="entry name" value="Collagenase (Catalytic Domain)"/>
    <property type="match status" value="1"/>
</dbReference>
<proteinExistence type="predicted"/>
<feature type="binding site" evidence="14">
    <location>
        <position position="160"/>
    </location>
    <ligand>
        <name>Zn(2+)</name>
        <dbReference type="ChEBI" id="CHEBI:29105"/>
        <note>catalytic</note>
    </ligand>
</feature>
<dbReference type="Pfam" id="PF01400">
    <property type="entry name" value="Astacin"/>
    <property type="match status" value="1"/>
</dbReference>
<name>A0A0N5AMK3_9BILA</name>
<dbReference type="CDD" id="cd04280">
    <property type="entry name" value="ZnMc_astacin_like"/>
    <property type="match status" value="1"/>
</dbReference>
<evidence type="ECO:0000256" key="11">
    <source>
        <dbReference type="ARBA" id="ARBA00023180"/>
    </source>
</evidence>